<gene>
    <name evidence="2" type="ORF">ACFQ27_06625</name>
</gene>
<evidence type="ECO:0000313" key="3">
    <source>
        <dbReference type="Proteomes" id="UP001597216"/>
    </source>
</evidence>
<protein>
    <submittedName>
        <fullName evidence="2">BrnA antitoxin family protein</fullName>
    </submittedName>
</protein>
<dbReference type="Pfam" id="PF14384">
    <property type="entry name" value="BrnA_antitoxin"/>
    <property type="match status" value="1"/>
</dbReference>
<dbReference type="InterPro" id="IPR025528">
    <property type="entry name" value="BrnA_antitoxin"/>
</dbReference>
<name>A0ABW3SZB8_9CAUL</name>
<evidence type="ECO:0000256" key="1">
    <source>
        <dbReference type="SAM" id="MobiDB-lite"/>
    </source>
</evidence>
<proteinExistence type="predicted"/>
<dbReference type="RefSeq" id="WP_377353051.1">
    <property type="nucleotide sequence ID" value="NZ_JBHTLQ010000011.1"/>
</dbReference>
<sequence>MSSKREIEARLAALPEPDLDDPDNPEWTEEMFAKAWTAETAPPELQEVFKALRGRPKAERPKVAVKIRLDQDIVEHFKAGGRGWQTRLNAALAEIVAKAG</sequence>
<accession>A0ABW3SZB8</accession>
<reference evidence="3" key="1">
    <citation type="journal article" date="2019" name="Int. J. Syst. Evol. Microbiol.">
        <title>The Global Catalogue of Microorganisms (GCM) 10K type strain sequencing project: providing services to taxonomists for standard genome sequencing and annotation.</title>
        <authorList>
            <consortium name="The Broad Institute Genomics Platform"/>
            <consortium name="The Broad Institute Genome Sequencing Center for Infectious Disease"/>
            <person name="Wu L."/>
            <person name="Ma J."/>
        </authorList>
    </citation>
    <scope>NUCLEOTIDE SEQUENCE [LARGE SCALE GENOMIC DNA]</scope>
    <source>
        <strain evidence="3">CCUG 55074</strain>
    </source>
</reference>
<keyword evidence="3" id="KW-1185">Reference proteome</keyword>
<evidence type="ECO:0000313" key="2">
    <source>
        <dbReference type="EMBL" id="MFD1190249.1"/>
    </source>
</evidence>
<feature type="region of interest" description="Disordered" evidence="1">
    <location>
        <begin position="1"/>
        <end position="24"/>
    </location>
</feature>
<organism evidence="2 3">
    <name type="scientific">Phenylobacterium conjunctum</name>
    <dbReference type="NCBI Taxonomy" id="1298959"/>
    <lineage>
        <taxon>Bacteria</taxon>
        <taxon>Pseudomonadati</taxon>
        <taxon>Pseudomonadota</taxon>
        <taxon>Alphaproteobacteria</taxon>
        <taxon>Caulobacterales</taxon>
        <taxon>Caulobacteraceae</taxon>
        <taxon>Phenylobacterium</taxon>
    </lineage>
</organism>
<dbReference type="EMBL" id="JBHTLQ010000011">
    <property type="protein sequence ID" value="MFD1190249.1"/>
    <property type="molecule type" value="Genomic_DNA"/>
</dbReference>
<comment type="caution">
    <text evidence="2">The sequence shown here is derived from an EMBL/GenBank/DDBJ whole genome shotgun (WGS) entry which is preliminary data.</text>
</comment>
<dbReference type="Proteomes" id="UP001597216">
    <property type="component" value="Unassembled WGS sequence"/>
</dbReference>